<proteinExistence type="inferred from homology"/>
<keyword evidence="1" id="KW-0472">Membrane</keyword>
<protein>
    <recommendedName>
        <fullName evidence="1">Putative membrane protein insertion efficiency factor</fullName>
    </recommendedName>
</protein>
<sequence>MFKQIILKIIRLYQKTLSPDQGWFRVYFPHGFCRFHPHCSEYSYQAIAKYGFLKGGVKALWRVLRCHPLSSGGYDPLI</sequence>
<dbReference type="GO" id="GO:0005886">
    <property type="term" value="C:plasma membrane"/>
    <property type="evidence" value="ECO:0007669"/>
    <property type="project" value="UniProtKB-SubCell"/>
</dbReference>
<keyword evidence="1" id="KW-1003">Cell membrane</keyword>
<evidence type="ECO:0000313" key="2">
    <source>
        <dbReference type="EMBL" id="OGY93313.1"/>
    </source>
</evidence>
<comment type="subcellular location">
    <subcellularLocation>
        <location evidence="1">Cell membrane</location>
        <topology evidence="1">Peripheral membrane protein</topology>
        <orientation evidence="1">Cytoplasmic side</orientation>
    </subcellularLocation>
</comment>
<evidence type="ECO:0000256" key="1">
    <source>
        <dbReference type="HAMAP-Rule" id="MF_00386"/>
    </source>
</evidence>
<dbReference type="NCBIfam" id="TIGR00278">
    <property type="entry name" value="membrane protein insertion efficiency factor YidD"/>
    <property type="match status" value="1"/>
</dbReference>
<dbReference type="EMBL" id="MHKQ01000024">
    <property type="protein sequence ID" value="OGY93313.1"/>
    <property type="molecule type" value="Genomic_DNA"/>
</dbReference>
<dbReference type="PANTHER" id="PTHR33383:SF1">
    <property type="entry name" value="MEMBRANE PROTEIN INSERTION EFFICIENCY FACTOR-RELATED"/>
    <property type="match status" value="1"/>
</dbReference>
<name>A0A1G2BVY5_9BACT</name>
<evidence type="ECO:0000313" key="3">
    <source>
        <dbReference type="Proteomes" id="UP000177626"/>
    </source>
</evidence>
<dbReference type="Pfam" id="PF01809">
    <property type="entry name" value="YidD"/>
    <property type="match status" value="1"/>
</dbReference>
<comment type="function">
    <text evidence="1">Could be involved in insertion of integral membrane proteins into the membrane.</text>
</comment>
<gene>
    <name evidence="2" type="ORF">A2406_00995</name>
</gene>
<dbReference type="PANTHER" id="PTHR33383">
    <property type="entry name" value="MEMBRANE PROTEIN INSERTION EFFICIENCY FACTOR-RELATED"/>
    <property type="match status" value="1"/>
</dbReference>
<comment type="similarity">
    <text evidence="1">Belongs to the UPF0161 family.</text>
</comment>
<dbReference type="SMART" id="SM01234">
    <property type="entry name" value="Haemolytic"/>
    <property type="match status" value="1"/>
</dbReference>
<dbReference type="Proteomes" id="UP000177626">
    <property type="component" value="Unassembled WGS sequence"/>
</dbReference>
<dbReference type="HAMAP" id="MF_00386">
    <property type="entry name" value="UPF0161_YidD"/>
    <property type="match status" value="1"/>
</dbReference>
<dbReference type="InterPro" id="IPR002696">
    <property type="entry name" value="Membr_insert_effic_factor_YidD"/>
</dbReference>
<accession>A0A1G2BVY5</accession>
<organism evidence="2 3">
    <name type="scientific">Candidatus Komeilibacteria bacterium RIFOXYC1_FULL_37_11</name>
    <dbReference type="NCBI Taxonomy" id="1798555"/>
    <lineage>
        <taxon>Bacteria</taxon>
        <taxon>Candidatus Komeiliibacteriota</taxon>
    </lineage>
</organism>
<reference evidence="2 3" key="1">
    <citation type="journal article" date="2016" name="Nat. Commun.">
        <title>Thousands of microbial genomes shed light on interconnected biogeochemical processes in an aquifer system.</title>
        <authorList>
            <person name="Anantharaman K."/>
            <person name="Brown C.T."/>
            <person name="Hug L.A."/>
            <person name="Sharon I."/>
            <person name="Castelle C.J."/>
            <person name="Probst A.J."/>
            <person name="Thomas B.C."/>
            <person name="Singh A."/>
            <person name="Wilkins M.J."/>
            <person name="Karaoz U."/>
            <person name="Brodie E.L."/>
            <person name="Williams K.H."/>
            <person name="Hubbard S.S."/>
            <person name="Banfield J.F."/>
        </authorList>
    </citation>
    <scope>NUCLEOTIDE SEQUENCE [LARGE SCALE GENOMIC DNA]</scope>
</reference>
<dbReference type="AlphaFoldDB" id="A0A1G2BVY5"/>
<comment type="caution">
    <text evidence="2">The sequence shown here is derived from an EMBL/GenBank/DDBJ whole genome shotgun (WGS) entry which is preliminary data.</text>
</comment>